<reference evidence="3" key="1">
    <citation type="submission" date="2020-01" db="EMBL/GenBank/DDBJ databases">
        <title>Insect and environment-associated Actinomycetes.</title>
        <authorList>
            <person name="Currrie C."/>
            <person name="Chevrette M."/>
            <person name="Carlson C."/>
            <person name="Stubbendieck R."/>
            <person name="Wendt-Pienkowski E."/>
        </authorList>
    </citation>
    <scope>NUCLEOTIDE SEQUENCE</scope>
    <source>
        <strain evidence="3">SID505</strain>
    </source>
</reference>
<keyword evidence="2" id="KW-0472">Membrane</keyword>
<gene>
    <name evidence="3" type="ORF">G3I43_33435</name>
</gene>
<dbReference type="EMBL" id="JAAGMK010000946">
    <property type="protein sequence ID" value="NEB89029.1"/>
    <property type="molecule type" value="Genomic_DNA"/>
</dbReference>
<evidence type="ECO:0000256" key="1">
    <source>
        <dbReference type="SAM" id="MobiDB-lite"/>
    </source>
</evidence>
<comment type="caution">
    <text evidence="3">The sequence shown here is derived from an EMBL/GenBank/DDBJ whole genome shotgun (WGS) entry which is preliminary data.</text>
</comment>
<dbReference type="RefSeq" id="WP_164260608.1">
    <property type="nucleotide sequence ID" value="NZ_JAAGMK010000946.1"/>
</dbReference>
<keyword evidence="2" id="KW-0812">Transmembrane</keyword>
<protein>
    <submittedName>
        <fullName evidence="3">Uncharacterized protein</fullName>
    </submittedName>
</protein>
<proteinExistence type="predicted"/>
<accession>A0A6G3T1I3</accession>
<feature type="transmembrane region" description="Helical" evidence="2">
    <location>
        <begin position="46"/>
        <end position="63"/>
    </location>
</feature>
<dbReference type="AlphaFoldDB" id="A0A6G3T1I3"/>
<feature type="transmembrane region" description="Helical" evidence="2">
    <location>
        <begin position="103"/>
        <end position="124"/>
    </location>
</feature>
<organism evidence="3">
    <name type="scientific">Streptomyces anulatus</name>
    <name type="common">Streptomyces chrysomallus</name>
    <dbReference type="NCBI Taxonomy" id="1892"/>
    <lineage>
        <taxon>Bacteria</taxon>
        <taxon>Bacillati</taxon>
        <taxon>Actinomycetota</taxon>
        <taxon>Actinomycetes</taxon>
        <taxon>Kitasatosporales</taxon>
        <taxon>Streptomycetaceae</taxon>
        <taxon>Streptomyces</taxon>
    </lineage>
</organism>
<feature type="region of interest" description="Disordered" evidence="1">
    <location>
        <begin position="136"/>
        <end position="156"/>
    </location>
</feature>
<evidence type="ECO:0000256" key="2">
    <source>
        <dbReference type="SAM" id="Phobius"/>
    </source>
</evidence>
<keyword evidence="2" id="KW-1133">Transmembrane helix</keyword>
<sequence length="156" mass="15687">MSGALGPLVLIEPHAHQGGGHHQGALTALAATGACLLVAPAGLSGGLGLLSPFPVLGVAMTVFTHRIDSPTAAQAVLDGLIMGLAAPVVFFLVLTLALPSIGLTAFLVAAITALATQTVTMFAMRATLLAAAPPHIKSPDSATRSFRPTGGFRYTP</sequence>
<name>A0A6G3T1I3_STRAQ</name>
<feature type="transmembrane region" description="Helical" evidence="2">
    <location>
        <begin position="75"/>
        <end position="97"/>
    </location>
</feature>
<evidence type="ECO:0000313" key="3">
    <source>
        <dbReference type="EMBL" id="NEB89029.1"/>
    </source>
</evidence>